<dbReference type="Proteomes" id="UP000274772">
    <property type="component" value="Chromosome"/>
</dbReference>
<feature type="transmembrane region" description="Helical" evidence="1">
    <location>
        <begin position="12"/>
        <end position="32"/>
    </location>
</feature>
<feature type="transmembrane region" description="Helical" evidence="1">
    <location>
        <begin position="76"/>
        <end position="100"/>
    </location>
</feature>
<dbReference type="Pfam" id="PF16882">
    <property type="entry name" value="DUF5079"/>
    <property type="match status" value="1"/>
</dbReference>
<evidence type="ECO:0000256" key="1">
    <source>
        <dbReference type="SAM" id="Phobius"/>
    </source>
</evidence>
<gene>
    <name evidence="2" type="ORF">JMUB590_2032</name>
</gene>
<feature type="transmembrane region" description="Helical" evidence="1">
    <location>
        <begin position="44"/>
        <end position="64"/>
    </location>
</feature>
<feature type="transmembrane region" description="Helical" evidence="1">
    <location>
        <begin position="112"/>
        <end position="135"/>
    </location>
</feature>
<keyword evidence="1" id="KW-0472">Membrane</keyword>
<evidence type="ECO:0000313" key="3">
    <source>
        <dbReference type="Proteomes" id="UP000274772"/>
    </source>
</evidence>
<sequence>MLKQAVRNIKNAYLTPFGIAINGLTILFYGILLSLNNTYQRLPIYIIIFIVLWLIINIISILQERNKSINLSKKHVLTYMIVNVLCGYSLIIAFISIYFIGATVNEFNVFNYWLYLLIILLVSWIGFHLFCISYFKVIDLSINKLIQVIGIILIILSIISLIYFAFIVPITDGENMFIVGGIIALLCVYGLLTRSYYNYSWYLYLMKNGEEEVQ</sequence>
<keyword evidence="3" id="KW-1185">Reference proteome</keyword>
<name>A0ABM7FWH9_9STAP</name>
<keyword evidence="1" id="KW-0812">Transmembrane</keyword>
<dbReference type="RefSeq" id="WP_002441708.1">
    <property type="nucleotide sequence ID" value="NZ_AP018585.1"/>
</dbReference>
<dbReference type="GeneID" id="58051770"/>
<reference evidence="2 3" key="1">
    <citation type="submission" date="2018-05" db="EMBL/GenBank/DDBJ databases">
        <title>Complete genome sequencing of three human clinical isolates of Staphylococcus caprae reveals virulence factors similar to those of S. epidermidis and S. capitis.</title>
        <authorList>
            <person name="Watanabe S."/>
            <person name="Cui L."/>
        </authorList>
    </citation>
    <scope>NUCLEOTIDE SEQUENCE [LARGE SCALE GENOMIC DNA]</scope>
    <source>
        <strain evidence="2 3">JMUB590</strain>
    </source>
</reference>
<dbReference type="EMBL" id="AP018586">
    <property type="protein sequence ID" value="BBD93087.1"/>
    <property type="molecule type" value="Genomic_DNA"/>
</dbReference>
<keyword evidence="1" id="KW-1133">Transmembrane helix</keyword>
<evidence type="ECO:0000313" key="2">
    <source>
        <dbReference type="EMBL" id="BBD93087.1"/>
    </source>
</evidence>
<dbReference type="InterPro" id="IPR031690">
    <property type="entry name" value="DUF5079"/>
</dbReference>
<organism evidence="2 3">
    <name type="scientific">Staphylococcus caprae</name>
    <dbReference type="NCBI Taxonomy" id="29380"/>
    <lineage>
        <taxon>Bacteria</taxon>
        <taxon>Bacillati</taxon>
        <taxon>Bacillota</taxon>
        <taxon>Bacilli</taxon>
        <taxon>Bacillales</taxon>
        <taxon>Staphylococcaceae</taxon>
        <taxon>Staphylococcus</taxon>
    </lineage>
</organism>
<feature type="transmembrane region" description="Helical" evidence="1">
    <location>
        <begin position="176"/>
        <end position="197"/>
    </location>
</feature>
<evidence type="ECO:0008006" key="4">
    <source>
        <dbReference type="Google" id="ProtNLM"/>
    </source>
</evidence>
<protein>
    <recommendedName>
        <fullName evidence="4">DUF5079 family protein</fullName>
    </recommendedName>
</protein>
<accession>A0ABM7FWH9</accession>
<proteinExistence type="predicted"/>
<feature type="transmembrane region" description="Helical" evidence="1">
    <location>
        <begin position="147"/>
        <end position="170"/>
    </location>
</feature>